<feature type="region of interest" description="Disordered" evidence="1">
    <location>
        <begin position="29"/>
        <end position="82"/>
    </location>
</feature>
<dbReference type="InParanoid" id="A0A1Y2EVS0"/>
<keyword evidence="4" id="KW-1185">Reference proteome</keyword>
<feature type="signal peptide" evidence="2">
    <location>
        <begin position="1"/>
        <end position="21"/>
    </location>
</feature>
<feature type="compositionally biased region" description="Low complexity" evidence="1">
    <location>
        <begin position="37"/>
        <end position="54"/>
    </location>
</feature>
<evidence type="ECO:0008006" key="5">
    <source>
        <dbReference type="Google" id="ProtNLM"/>
    </source>
</evidence>
<feature type="chain" id="PRO_5012982861" description="REJ domain-containing protein" evidence="2">
    <location>
        <begin position="22"/>
        <end position="149"/>
    </location>
</feature>
<sequence length="149" mass="15973">VRTSALFFLLFTRSISARSQAAQLSPFALSSPSSRLGASTASSPSPTGPGTSAGLASRTTQVLNEQQRQFTPHPRPSRQPASVVVEPWLSSLLRRRSPARRLLSTSLKRSRCSPAALPLPLRLKPSLRSESLLLRAGVASDARRCGSVK</sequence>
<organism evidence="3 4">
    <name type="scientific">Leucosporidium creatinivorum</name>
    <dbReference type="NCBI Taxonomy" id="106004"/>
    <lineage>
        <taxon>Eukaryota</taxon>
        <taxon>Fungi</taxon>
        <taxon>Dikarya</taxon>
        <taxon>Basidiomycota</taxon>
        <taxon>Pucciniomycotina</taxon>
        <taxon>Microbotryomycetes</taxon>
        <taxon>Leucosporidiales</taxon>
        <taxon>Leucosporidium</taxon>
    </lineage>
</organism>
<proteinExistence type="predicted"/>
<protein>
    <recommendedName>
        <fullName evidence="5">REJ domain-containing protein</fullName>
    </recommendedName>
</protein>
<evidence type="ECO:0000313" key="4">
    <source>
        <dbReference type="Proteomes" id="UP000193467"/>
    </source>
</evidence>
<dbReference type="AlphaFoldDB" id="A0A1Y2EVS0"/>
<comment type="caution">
    <text evidence="3">The sequence shown here is derived from an EMBL/GenBank/DDBJ whole genome shotgun (WGS) entry which is preliminary data.</text>
</comment>
<gene>
    <name evidence="3" type="ORF">BCR35DRAFT_353594</name>
</gene>
<dbReference type="Proteomes" id="UP000193467">
    <property type="component" value="Unassembled WGS sequence"/>
</dbReference>
<feature type="compositionally biased region" description="Polar residues" evidence="1">
    <location>
        <begin position="57"/>
        <end position="70"/>
    </location>
</feature>
<name>A0A1Y2EVS0_9BASI</name>
<feature type="non-terminal residue" evidence="3">
    <location>
        <position position="1"/>
    </location>
</feature>
<evidence type="ECO:0000256" key="1">
    <source>
        <dbReference type="SAM" id="MobiDB-lite"/>
    </source>
</evidence>
<evidence type="ECO:0000256" key="2">
    <source>
        <dbReference type="SAM" id="SignalP"/>
    </source>
</evidence>
<accession>A0A1Y2EVS0</accession>
<reference evidence="3 4" key="1">
    <citation type="submission" date="2016-07" db="EMBL/GenBank/DDBJ databases">
        <title>Pervasive Adenine N6-methylation of Active Genes in Fungi.</title>
        <authorList>
            <consortium name="DOE Joint Genome Institute"/>
            <person name="Mondo S.J."/>
            <person name="Dannebaum R.O."/>
            <person name="Kuo R.C."/>
            <person name="Labutti K."/>
            <person name="Haridas S."/>
            <person name="Kuo A."/>
            <person name="Salamov A."/>
            <person name="Ahrendt S.R."/>
            <person name="Lipzen A."/>
            <person name="Sullivan W."/>
            <person name="Andreopoulos W.B."/>
            <person name="Clum A."/>
            <person name="Lindquist E."/>
            <person name="Daum C."/>
            <person name="Ramamoorthy G.K."/>
            <person name="Gryganskyi A."/>
            <person name="Culley D."/>
            <person name="Magnuson J.K."/>
            <person name="James T.Y."/>
            <person name="O'Malley M.A."/>
            <person name="Stajich J.E."/>
            <person name="Spatafora J.W."/>
            <person name="Visel A."/>
            <person name="Grigoriev I.V."/>
        </authorList>
    </citation>
    <scope>NUCLEOTIDE SEQUENCE [LARGE SCALE GENOMIC DNA]</scope>
    <source>
        <strain evidence="3 4">62-1032</strain>
    </source>
</reference>
<evidence type="ECO:0000313" key="3">
    <source>
        <dbReference type="EMBL" id="ORY75702.1"/>
    </source>
</evidence>
<keyword evidence="2" id="KW-0732">Signal</keyword>
<dbReference type="EMBL" id="MCGR01000037">
    <property type="protein sequence ID" value="ORY75702.1"/>
    <property type="molecule type" value="Genomic_DNA"/>
</dbReference>